<name>A0AAV9LWU5_9SOLN</name>
<comment type="caution">
    <text evidence="1">The sequence shown here is derived from an EMBL/GenBank/DDBJ whole genome shotgun (WGS) entry which is preliminary data.</text>
</comment>
<accession>A0AAV9LWU5</accession>
<evidence type="ECO:0000313" key="2">
    <source>
        <dbReference type="Proteomes" id="UP001311915"/>
    </source>
</evidence>
<dbReference type="Proteomes" id="UP001311915">
    <property type="component" value="Unassembled WGS sequence"/>
</dbReference>
<organism evidence="1 2">
    <name type="scientific">Solanum pinnatisectum</name>
    <name type="common">tansyleaf nightshade</name>
    <dbReference type="NCBI Taxonomy" id="50273"/>
    <lineage>
        <taxon>Eukaryota</taxon>
        <taxon>Viridiplantae</taxon>
        <taxon>Streptophyta</taxon>
        <taxon>Embryophyta</taxon>
        <taxon>Tracheophyta</taxon>
        <taxon>Spermatophyta</taxon>
        <taxon>Magnoliopsida</taxon>
        <taxon>eudicotyledons</taxon>
        <taxon>Gunneridae</taxon>
        <taxon>Pentapetalae</taxon>
        <taxon>asterids</taxon>
        <taxon>lamiids</taxon>
        <taxon>Solanales</taxon>
        <taxon>Solanaceae</taxon>
        <taxon>Solanoideae</taxon>
        <taxon>Solaneae</taxon>
        <taxon>Solanum</taxon>
    </lineage>
</organism>
<dbReference type="AlphaFoldDB" id="A0AAV9LWU5"/>
<keyword evidence="2" id="KW-1185">Reference proteome</keyword>
<dbReference type="EMBL" id="JAWPEI010000004">
    <property type="protein sequence ID" value="KAK4730148.1"/>
    <property type="molecule type" value="Genomic_DNA"/>
</dbReference>
<evidence type="ECO:0000313" key="1">
    <source>
        <dbReference type="EMBL" id="KAK4730148.1"/>
    </source>
</evidence>
<reference evidence="1 2" key="1">
    <citation type="submission" date="2023-10" db="EMBL/GenBank/DDBJ databases">
        <title>Genome-Wide Identification Analysis in wild type Solanum Pinnatisectum Reveals Some Genes Defensing Phytophthora Infestans.</title>
        <authorList>
            <person name="Sun C."/>
        </authorList>
    </citation>
    <scope>NUCLEOTIDE SEQUENCE [LARGE SCALE GENOMIC DNA]</scope>
    <source>
        <strain evidence="1">LQN</strain>
        <tissue evidence="1">Leaf</tissue>
    </source>
</reference>
<gene>
    <name evidence="1" type="ORF">R3W88_023136</name>
</gene>
<protein>
    <submittedName>
        <fullName evidence="1">Uncharacterized protein</fullName>
    </submittedName>
</protein>
<proteinExistence type="predicted"/>
<sequence length="107" mass="11808">METPELFQTGYYDTEFTSEKQLISDVKNGEHFVVDDLLDLPNDDGMVTDDTLDLTVIGNSTDCSVVDNSCNSSLSGSNHHPQLLGYRDFPDGHLSTEFAVPVSTIFM</sequence>